<feature type="compositionally biased region" description="Basic and acidic residues" evidence="1">
    <location>
        <begin position="141"/>
        <end position="151"/>
    </location>
</feature>
<proteinExistence type="predicted"/>
<reference evidence="2" key="1">
    <citation type="journal article" date="2014" name="PLoS Genet.">
        <title>Signature Gene Expression Reveals Novel Clues to the Molecular Mechanisms of Dimorphic Transition in Penicillium marneffei.</title>
        <authorList>
            <person name="Yang E."/>
            <person name="Wang G."/>
            <person name="Cai J."/>
            <person name="Woo P.C."/>
            <person name="Lau S.K."/>
            <person name="Yuen K.-Y."/>
            <person name="Chow W.-N."/>
            <person name="Lin X."/>
        </authorList>
    </citation>
    <scope>NUCLEOTIDE SEQUENCE [LARGE SCALE GENOMIC DNA]</scope>
    <source>
        <strain evidence="2">PM1</strain>
    </source>
</reference>
<dbReference type="HOGENOM" id="CLU_015771_4_1_1"/>
<comment type="caution">
    <text evidence="2">The sequence shown here is derived from an EMBL/GenBank/DDBJ whole genome shotgun (WGS) entry which is preliminary data.</text>
</comment>
<organism evidence="2">
    <name type="scientific">Talaromyces marneffei PM1</name>
    <dbReference type="NCBI Taxonomy" id="1077442"/>
    <lineage>
        <taxon>Eukaryota</taxon>
        <taxon>Fungi</taxon>
        <taxon>Dikarya</taxon>
        <taxon>Ascomycota</taxon>
        <taxon>Pezizomycotina</taxon>
        <taxon>Eurotiomycetes</taxon>
        <taxon>Eurotiomycetidae</taxon>
        <taxon>Eurotiales</taxon>
        <taxon>Trichocomaceae</taxon>
        <taxon>Talaromyces</taxon>
        <taxon>Talaromyces sect. Talaromyces</taxon>
    </lineage>
</organism>
<evidence type="ECO:0000256" key="1">
    <source>
        <dbReference type="SAM" id="MobiDB-lite"/>
    </source>
</evidence>
<dbReference type="eggNOG" id="ENOG502SP01">
    <property type="taxonomic scope" value="Eukaryota"/>
</dbReference>
<accession>A0A093XC88</accession>
<gene>
    <name evidence="2" type="ORF">GQ26_0400280</name>
</gene>
<dbReference type="AlphaFoldDB" id="A0A093XC88"/>
<dbReference type="EMBL" id="JPOX01000040">
    <property type="protein sequence ID" value="KFX42833.1"/>
    <property type="molecule type" value="Genomic_DNA"/>
</dbReference>
<feature type="region of interest" description="Disordered" evidence="1">
    <location>
        <begin position="132"/>
        <end position="159"/>
    </location>
</feature>
<dbReference type="PANTHER" id="PTHR37540">
    <property type="entry name" value="TRANSCRIPTION FACTOR (ACR-2), PUTATIVE-RELATED-RELATED"/>
    <property type="match status" value="1"/>
</dbReference>
<name>A0A093XC88_TALMA</name>
<feature type="compositionally biased region" description="Basic and acidic residues" evidence="1">
    <location>
        <begin position="77"/>
        <end position="93"/>
    </location>
</feature>
<protein>
    <submittedName>
        <fullName evidence="2">Uncharacterized protein</fullName>
    </submittedName>
</protein>
<feature type="region of interest" description="Disordered" evidence="1">
    <location>
        <begin position="46"/>
        <end position="112"/>
    </location>
</feature>
<evidence type="ECO:0000313" key="2">
    <source>
        <dbReference type="EMBL" id="KFX42833.1"/>
    </source>
</evidence>
<dbReference type="PANTHER" id="PTHR37540:SF5">
    <property type="entry name" value="TRANSCRIPTION FACTOR DOMAIN-CONTAINING PROTEIN"/>
    <property type="match status" value="1"/>
</dbReference>
<sequence length="623" mass="70774">MPDDKFIFVNAPTIINAGPRDARRQLRSQLMRRVYLKKYRVTPRSVQDNGVNVGERDSSSTPEQCQCAHPSVSRLSPPDDTHHEKNKPEEKTKTGKSRIPARAKLPTPPIDDDDVQDLCQNCGGICYSLKQAPTKAPTKTPPEERIQEERPTMNGDPRMTVGVSIINPFEQKFSKTDCPNSNGLIQHFARILIPTLRSDVDYSHKVFTEYIQLTPDPLLFNVLCLSSSVHLDKLMLWNGLDSDSRRRELEQSHYRYTALRELRRAVASPKIGTPEFDGILLSICLLAVSDPMGELPPSIKKIDYNPFHHVLQALGGLNIYGYQPVNPVHWKGLLTLIDQHGGFDKLQLFGAKWKISYTALKYALHTCTKPVYPICDHLGELLIDREPLDILGLTLEDLSPLTGTGFSNLDMFSIRESIQQVFVEISQVAQGMNTLMPQHDNRTARDRIADARNLVQYRFQNLPNLFDDPALIVDLSLLEGNKQSTAYARSIVEVASSVYGMCWLVTYLFTTHVTFPVPSCRRFRLKTVYRIRDTISNCEYALQHNPWVLRLQLWCVVIAGIAAEDIDTELRQWMALKAHDLCTRLSLQQWDEVVNVMNSFAWMEVACAHGARKFWAQVQTCDD</sequence>